<dbReference type="InterPro" id="IPR029903">
    <property type="entry name" value="RmlD-like-bd"/>
</dbReference>
<name>A0ABT5UIU6_9GAMM</name>
<dbReference type="RefSeq" id="WP_274691279.1">
    <property type="nucleotide sequence ID" value="NZ_JAPMOU010000047.1"/>
</dbReference>
<dbReference type="Gene3D" id="3.40.50.720">
    <property type="entry name" value="NAD(P)-binding Rossmann-like Domain"/>
    <property type="match status" value="1"/>
</dbReference>
<evidence type="ECO:0000313" key="8">
    <source>
        <dbReference type="EMBL" id="MDE1464969.1"/>
    </source>
</evidence>
<comment type="similarity">
    <text evidence="2 6">Belongs to the dTDP-4-dehydrorhamnose reductase family.</text>
</comment>
<keyword evidence="6" id="KW-0521">NADP</keyword>
<feature type="domain" description="RmlD-like substrate binding" evidence="7">
    <location>
        <begin position="1"/>
        <end position="288"/>
    </location>
</feature>
<keyword evidence="9" id="KW-1185">Reference proteome</keyword>
<accession>A0ABT5UIU6</accession>
<dbReference type="EC" id="1.1.1.133" evidence="3 6"/>
<comment type="function">
    <text evidence="6">Catalyzes the reduction of dTDP-6-deoxy-L-lyxo-4-hexulose to yield dTDP-L-rhamnose.</text>
</comment>
<dbReference type="PANTHER" id="PTHR10491">
    <property type="entry name" value="DTDP-4-DEHYDRORHAMNOSE REDUCTASE"/>
    <property type="match status" value="1"/>
</dbReference>
<organism evidence="8 9">
    <name type="scientific">Spartinivicinus poritis</name>
    <dbReference type="NCBI Taxonomy" id="2994640"/>
    <lineage>
        <taxon>Bacteria</taxon>
        <taxon>Pseudomonadati</taxon>
        <taxon>Pseudomonadota</taxon>
        <taxon>Gammaproteobacteria</taxon>
        <taxon>Oceanospirillales</taxon>
        <taxon>Zooshikellaceae</taxon>
        <taxon>Spartinivicinus</taxon>
    </lineage>
</organism>
<comment type="pathway">
    <text evidence="1 6">Carbohydrate biosynthesis; dTDP-L-rhamnose biosynthesis.</text>
</comment>
<sequence>MKVLVFGGSGQVGHELCQQLTEHGIVFKAPSHDALNITHSKKVTELIKSYQPTIVVNAVGYRDLMKAESEPSRCFAINRDAVAEMASACKKHQATLIHLSSYLVFDGAKAEPYTEKDAANPKGVLAGSLWQGEQLIRERCPNHIILRLGWVVSARRYNLVNTILSQLKQNQEVWVASDRLGNPTPAADVAAVITAILYQLDCEAEVFGTYHYGGVEPVAESKFAEVLLNDALQYDELPSDKLLVKECGQLDYLPHYLNARLSVSKIRDTFGIHAKAWRPAIAKIVKGFYV</sequence>
<dbReference type="SUPFAM" id="SSF51735">
    <property type="entry name" value="NAD(P)-binding Rossmann-fold domains"/>
    <property type="match status" value="1"/>
</dbReference>
<dbReference type="Proteomes" id="UP001528823">
    <property type="component" value="Unassembled WGS sequence"/>
</dbReference>
<comment type="caution">
    <text evidence="8">The sequence shown here is derived from an EMBL/GenBank/DDBJ whole genome shotgun (WGS) entry which is preliminary data.</text>
</comment>
<evidence type="ECO:0000256" key="6">
    <source>
        <dbReference type="RuleBase" id="RU364082"/>
    </source>
</evidence>
<proteinExistence type="inferred from homology"/>
<comment type="catalytic activity">
    <reaction evidence="5 6">
        <text>dTDP-beta-L-rhamnose + NADP(+) = dTDP-4-dehydro-beta-L-rhamnose + NADPH + H(+)</text>
        <dbReference type="Rhea" id="RHEA:21796"/>
        <dbReference type="ChEBI" id="CHEBI:15378"/>
        <dbReference type="ChEBI" id="CHEBI:57510"/>
        <dbReference type="ChEBI" id="CHEBI:57783"/>
        <dbReference type="ChEBI" id="CHEBI:58349"/>
        <dbReference type="ChEBI" id="CHEBI:62830"/>
        <dbReference type="EC" id="1.1.1.133"/>
    </reaction>
</comment>
<dbReference type="CDD" id="cd05254">
    <property type="entry name" value="dTDP_HR_like_SDR_e"/>
    <property type="match status" value="1"/>
</dbReference>
<evidence type="ECO:0000256" key="1">
    <source>
        <dbReference type="ARBA" id="ARBA00004781"/>
    </source>
</evidence>
<protein>
    <recommendedName>
        <fullName evidence="4 6">dTDP-4-dehydrorhamnose reductase</fullName>
        <ecNumber evidence="3 6">1.1.1.133</ecNumber>
    </recommendedName>
</protein>
<comment type="cofactor">
    <cofactor evidence="6">
        <name>Mg(2+)</name>
        <dbReference type="ChEBI" id="CHEBI:18420"/>
    </cofactor>
    <text evidence="6">Binds 1 Mg(2+) ion per monomer.</text>
</comment>
<evidence type="ECO:0000259" key="7">
    <source>
        <dbReference type="Pfam" id="PF04321"/>
    </source>
</evidence>
<gene>
    <name evidence="8" type="ORF">ORQ98_23680</name>
</gene>
<dbReference type="Pfam" id="PF04321">
    <property type="entry name" value="RmlD_sub_bind"/>
    <property type="match status" value="1"/>
</dbReference>
<evidence type="ECO:0000313" key="9">
    <source>
        <dbReference type="Proteomes" id="UP001528823"/>
    </source>
</evidence>
<evidence type="ECO:0000256" key="2">
    <source>
        <dbReference type="ARBA" id="ARBA00010944"/>
    </source>
</evidence>
<keyword evidence="6" id="KW-0560">Oxidoreductase</keyword>
<evidence type="ECO:0000256" key="4">
    <source>
        <dbReference type="ARBA" id="ARBA00017099"/>
    </source>
</evidence>
<reference evidence="8 9" key="1">
    <citation type="submission" date="2022-11" db="EMBL/GenBank/DDBJ databases">
        <title>Spartinivicinus poritis sp. nov., isolated from scleractinian coral Porites lutea.</title>
        <authorList>
            <person name="Zhang G."/>
            <person name="Cai L."/>
            <person name="Wei Q."/>
        </authorList>
    </citation>
    <scope>NUCLEOTIDE SEQUENCE [LARGE SCALE GENOMIC DNA]</scope>
    <source>
        <strain evidence="8 9">A2-2</strain>
    </source>
</reference>
<dbReference type="InterPro" id="IPR005913">
    <property type="entry name" value="dTDP_dehydrorham_reduct"/>
</dbReference>
<dbReference type="Gene3D" id="3.90.25.10">
    <property type="entry name" value="UDP-galactose 4-epimerase, domain 1"/>
    <property type="match status" value="1"/>
</dbReference>
<dbReference type="InterPro" id="IPR036291">
    <property type="entry name" value="NAD(P)-bd_dom_sf"/>
</dbReference>
<dbReference type="EMBL" id="JAPMOU010000047">
    <property type="protein sequence ID" value="MDE1464969.1"/>
    <property type="molecule type" value="Genomic_DNA"/>
</dbReference>
<dbReference type="PANTHER" id="PTHR10491:SF4">
    <property type="entry name" value="METHIONINE ADENOSYLTRANSFERASE 2 SUBUNIT BETA"/>
    <property type="match status" value="1"/>
</dbReference>
<evidence type="ECO:0000256" key="3">
    <source>
        <dbReference type="ARBA" id="ARBA00012929"/>
    </source>
</evidence>
<evidence type="ECO:0000256" key="5">
    <source>
        <dbReference type="ARBA" id="ARBA00048200"/>
    </source>
</evidence>